<dbReference type="EMBL" id="BMFJ01000005">
    <property type="protein sequence ID" value="GGE52367.1"/>
    <property type="molecule type" value="Genomic_DNA"/>
</dbReference>
<feature type="region of interest" description="Disordered" evidence="1">
    <location>
        <begin position="76"/>
        <end position="106"/>
    </location>
</feature>
<dbReference type="Pfam" id="PF03050">
    <property type="entry name" value="DDE_Tnp_IS66"/>
    <property type="match status" value="1"/>
</dbReference>
<accession>A0A917AIY1</accession>
<dbReference type="Pfam" id="PF13005">
    <property type="entry name" value="zf-IS66"/>
    <property type="match status" value="1"/>
</dbReference>
<dbReference type="Pfam" id="PF13007">
    <property type="entry name" value="LZ_Tnp_IS66"/>
    <property type="match status" value="1"/>
</dbReference>
<dbReference type="InterPro" id="IPR052344">
    <property type="entry name" value="Transposase-related"/>
</dbReference>
<evidence type="ECO:0000313" key="6">
    <source>
        <dbReference type="Proteomes" id="UP000612855"/>
    </source>
</evidence>
<protein>
    <submittedName>
        <fullName evidence="5">Transposase</fullName>
    </submittedName>
</protein>
<dbReference type="NCBIfam" id="NF033517">
    <property type="entry name" value="transpos_IS66"/>
    <property type="match status" value="1"/>
</dbReference>
<dbReference type="Proteomes" id="UP000612855">
    <property type="component" value="Unassembled WGS sequence"/>
</dbReference>
<name>A0A917AIY1_9RHOB</name>
<evidence type="ECO:0000259" key="3">
    <source>
        <dbReference type="Pfam" id="PF13005"/>
    </source>
</evidence>
<feature type="domain" description="Transposase TnpC homeodomain" evidence="4">
    <location>
        <begin position="36"/>
        <end position="110"/>
    </location>
</feature>
<dbReference type="InterPro" id="IPR004291">
    <property type="entry name" value="Transposase_IS66_central"/>
</dbReference>
<dbReference type="PANTHER" id="PTHR33678">
    <property type="entry name" value="BLL1576 PROTEIN"/>
    <property type="match status" value="1"/>
</dbReference>
<keyword evidence="6" id="KW-1185">Reference proteome</keyword>
<gene>
    <name evidence="5" type="ORF">GCM10011360_44090</name>
</gene>
<reference evidence="6" key="1">
    <citation type="journal article" date="2019" name="Int. J. Syst. Evol. Microbiol.">
        <title>The Global Catalogue of Microorganisms (GCM) 10K type strain sequencing project: providing services to taxonomists for standard genome sequencing and annotation.</title>
        <authorList>
            <consortium name="The Broad Institute Genomics Platform"/>
            <consortium name="The Broad Institute Genome Sequencing Center for Infectious Disease"/>
            <person name="Wu L."/>
            <person name="Ma J."/>
        </authorList>
    </citation>
    <scope>NUCLEOTIDE SEQUENCE [LARGE SCALE GENOMIC DNA]</scope>
    <source>
        <strain evidence="6">CGMCC 1.12664</strain>
    </source>
</reference>
<evidence type="ECO:0000256" key="1">
    <source>
        <dbReference type="SAM" id="MobiDB-lite"/>
    </source>
</evidence>
<feature type="region of interest" description="Disordered" evidence="1">
    <location>
        <begin position="399"/>
        <end position="451"/>
    </location>
</feature>
<evidence type="ECO:0000259" key="2">
    <source>
        <dbReference type="Pfam" id="PF03050"/>
    </source>
</evidence>
<dbReference type="PANTHER" id="PTHR33678:SF1">
    <property type="entry name" value="BLL1576 PROTEIN"/>
    <property type="match status" value="1"/>
</dbReference>
<feature type="compositionally biased region" description="Basic residues" evidence="1">
    <location>
        <begin position="90"/>
        <end position="99"/>
    </location>
</feature>
<proteinExistence type="predicted"/>
<sequence>MSSALSLDLSAIPEDQRDAVLAVLRERDALREANKRLEHLVAELNQVVHGKRSEKLSEDERHLAFEDLETAVVEAEAQQDEDATASSGPRRSKVARRNRGNLPGSLPRIEQMIEPASLECPCGCGTMHRIGEDRSERLDIVPAQLRVIVTVRPKYACRAYAEGVTQAPAPAFLIEGGLPTEGAIAYVLVAKFADHLPLYRQSQILARSGIDLRRSTPADWVGTAAFHLAPVVDRLAEHLKGLGKLFMDETTAPVLEPGRGRTKTGFLWALARDDRGWGGDDPPGVVFTYRPSRAGVNAEQILQGFDGILQLDGYPGYDRLTRPSRKGGAPITVAHCWAHARRKLKEVFDRDGSEIAAEGLRRIAEFYRIETEIRGMGPGQRLFARQTRTAPLVAEFGEWLQSQRRRSPPSPASVRNSPISTGSGTGYRPSCRTDASRSTPMPWRISSGRSP</sequence>
<dbReference type="AlphaFoldDB" id="A0A917AIY1"/>
<dbReference type="InterPro" id="IPR024474">
    <property type="entry name" value="Znf_dom_IS66"/>
</dbReference>
<feature type="domain" description="Transposase IS66 zinc-finger binding" evidence="3">
    <location>
        <begin position="119"/>
        <end position="158"/>
    </location>
</feature>
<organism evidence="5 6">
    <name type="scientific">Primorskyibacter flagellatus</name>
    <dbReference type="NCBI Taxonomy" id="1387277"/>
    <lineage>
        <taxon>Bacteria</taxon>
        <taxon>Pseudomonadati</taxon>
        <taxon>Pseudomonadota</taxon>
        <taxon>Alphaproteobacteria</taxon>
        <taxon>Rhodobacterales</taxon>
        <taxon>Roseobacteraceae</taxon>
        <taxon>Primorskyibacter</taxon>
    </lineage>
</organism>
<dbReference type="InterPro" id="IPR024463">
    <property type="entry name" value="Transposase_TnpC_homeodom"/>
</dbReference>
<evidence type="ECO:0000313" key="5">
    <source>
        <dbReference type="EMBL" id="GGE52367.1"/>
    </source>
</evidence>
<comment type="caution">
    <text evidence="5">The sequence shown here is derived from an EMBL/GenBank/DDBJ whole genome shotgun (WGS) entry which is preliminary data.</text>
</comment>
<evidence type="ECO:0000259" key="4">
    <source>
        <dbReference type="Pfam" id="PF13007"/>
    </source>
</evidence>
<feature type="domain" description="Transposase IS66 central" evidence="2">
    <location>
        <begin position="177"/>
        <end position="411"/>
    </location>
</feature>